<protein>
    <submittedName>
        <fullName evidence="2">Cdc6-related protein, AAA superfamily ATPase</fullName>
    </submittedName>
</protein>
<dbReference type="SUPFAM" id="SSF52540">
    <property type="entry name" value="P-loop containing nucleoside triphosphate hydrolases"/>
    <property type="match status" value="1"/>
</dbReference>
<dbReference type="InterPro" id="IPR041664">
    <property type="entry name" value="AAA_16"/>
</dbReference>
<gene>
    <name evidence="2" type="ORF">SAMN04487949_2588</name>
</gene>
<dbReference type="AlphaFoldDB" id="A0A1G9W1T9"/>
<dbReference type="Gene3D" id="3.40.50.300">
    <property type="entry name" value="P-loop containing nucleotide triphosphate hydrolases"/>
    <property type="match status" value="1"/>
</dbReference>
<sequence length="392" mass="42756">MDIDARIKRRQRRDGEPRLILDYESLSPVAHIEEPVDCGPLLERLLDHLDPVFDGKLPPNAYVYGPKGAGKSAVVTALFSHLDTLPTEPQAVIYTTTRAQSPMSPAFVYVDARQTTSEFAFYHAVLDALVDESVPEHGIGTETLRSRLHTVLGGSHTGVVVAVDHLGEPGNIEEDEFVDLFAGLPSNVSWLAIGRASPSETVLTQYTAESIQVEPYQRQMLVDVLMTRASIGLAQQALDHRAARRIAEWADGDAHDALAALFGAADEAMADGRGTLSTADVDSGLDTVPRPCVSLGRVLALPVNRQRVLRELLELDAEERGSVQSASQHISRAVDLSAATVKRVLYELAESGITRRVTSERVDGKGRPPSRLEPRFPTAVFERLFELNGGRE</sequence>
<reference evidence="3" key="1">
    <citation type="submission" date="2016-10" db="EMBL/GenBank/DDBJ databases">
        <authorList>
            <person name="Varghese N."/>
            <person name="Submissions S."/>
        </authorList>
    </citation>
    <scope>NUCLEOTIDE SEQUENCE [LARGE SCALE GENOMIC DNA]</scope>
    <source>
        <strain evidence="3">CGMCC 1.10119</strain>
    </source>
</reference>
<dbReference type="OrthoDB" id="213998at2157"/>
<evidence type="ECO:0000313" key="2">
    <source>
        <dbReference type="EMBL" id="SDM78470.1"/>
    </source>
</evidence>
<keyword evidence="3" id="KW-1185">Reference proteome</keyword>
<proteinExistence type="predicted"/>
<dbReference type="STRING" id="660521.SAMN04487949_2588"/>
<name>A0A1G9W1T9_9EURY</name>
<organism evidence="2 3">
    <name type="scientific">Halogranum gelatinilyticum</name>
    <dbReference type="NCBI Taxonomy" id="660521"/>
    <lineage>
        <taxon>Archaea</taxon>
        <taxon>Methanobacteriati</taxon>
        <taxon>Methanobacteriota</taxon>
        <taxon>Stenosarchaea group</taxon>
        <taxon>Halobacteria</taxon>
        <taxon>Halobacteriales</taxon>
        <taxon>Haloferacaceae</taxon>
    </lineage>
</organism>
<evidence type="ECO:0000313" key="3">
    <source>
        <dbReference type="Proteomes" id="UP000199451"/>
    </source>
</evidence>
<dbReference type="Pfam" id="PF13191">
    <property type="entry name" value="AAA_16"/>
    <property type="match status" value="1"/>
</dbReference>
<evidence type="ECO:0000259" key="1">
    <source>
        <dbReference type="Pfam" id="PF13191"/>
    </source>
</evidence>
<dbReference type="InterPro" id="IPR036388">
    <property type="entry name" value="WH-like_DNA-bd_sf"/>
</dbReference>
<dbReference type="EMBL" id="FNHL01000003">
    <property type="protein sequence ID" value="SDM78470.1"/>
    <property type="molecule type" value="Genomic_DNA"/>
</dbReference>
<accession>A0A1G9W1T9</accession>
<dbReference type="Proteomes" id="UP000199451">
    <property type="component" value="Unassembled WGS sequence"/>
</dbReference>
<dbReference type="Gene3D" id="1.10.10.10">
    <property type="entry name" value="Winged helix-like DNA-binding domain superfamily/Winged helix DNA-binding domain"/>
    <property type="match status" value="1"/>
</dbReference>
<dbReference type="Gene3D" id="1.10.8.60">
    <property type="match status" value="1"/>
</dbReference>
<dbReference type="RefSeq" id="WP_089697977.1">
    <property type="nucleotide sequence ID" value="NZ_FNHL01000003.1"/>
</dbReference>
<feature type="domain" description="Orc1-like AAA ATPase" evidence="1">
    <location>
        <begin position="41"/>
        <end position="168"/>
    </location>
</feature>
<dbReference type="InterPro" id="IPR027417">
    <property type="entry name" value="P-loop_NTPase"/>
</dbReference>